<dbReference type="PANTHER" id="PTHR46194">
    <property type="entry name" value="PEPTIDYL-TRNA HYDROLASE PTRHD1-RELATED"/>
    <property type="match status" value="1"/>
</dbReference>
<dbReference type="EMBL" id="CAJFCW020000004">
    <property type="protein sequence ID" value="CAG9109295.1"/>
    <property type="molecule type" value="Genomic_DNA"/>
</dbReference>
<dbReference type="Proteomes" id="UP000783686">
    <property type="component" value="Unassembled WGS sequence"/>
</dbReference>
<dbReference type="InterPro" id="IPR002833">
    <property type="entry name" value="PTH2"/>
</dbReference>
<protein>
    <recommendedName>
        <fullName evidence="1">peptidyl-tRNA hydrolase</fullName>
        <ecNumber evidence="1">3.1.1.29</ecNumber>
    </recommendedName>
</protein>
<dbReference type="Proteomes" id="UP000614601">
    <property type="component" value="Unassembled WGS sequence"/>
</dbReference>
<dbReference type="InterPro" id="IPR023476">
    <property type="entry name" value="Pep_tRNA_hydro_II_dom_sf"/>
</dbReference>
<dbReference type="PANTHER" id="PTHR46194:SF1">
    <property type="entry name" value="PEPTIDYL-TRNA HYDROLASE PTRHD1-RELATED"/>
    <property type="match status" value="1"/>
</dbReference>
<reference evidence="4" key="1">
    <citation type="submission" date="2020-09" db="EMBL/GenBank/DDBJ databases">
        <authorList>
            <person name="Kikuchi T."/>
        </authorList>
    </citation>
    <scope>NUCLEOTIDE SEQUENCE</scope>
    <source>
        <strain evidence="4">SH1</strain>
    </source>
</reference>
<dbReference type="Pfam" id="PF01981">
    <property type="entry name" value="PTH2"/>
    <property type="match status" value="1"/>
</dbReference>
<dbReference type="AlphaFoldDB" id="A0A811KS04"/>
<evidence type="ECO:0000313" key="4">
    <source>
        <dbReference type="EMBL" id="CAD5218113.1"/>
    </source>
</evidence>
<evidence type="ECO:0000313" key="5">
    <source>
        <dbReference type="Proteomes" id="UP000614601"/>
    </source>
</evidence>
<organism evidence="4 5">
    <name type="scientific">Bursaphelenchus okinawaensis</name>
    <dbReference type="NCBI Taxonomy" id="465554"/>
    <lineage>
        <taxon>Eukaryota</taxon>
        <taxon>Metazoa</taxon>
        <taxon>Ecdysozoa</taxon>
        <taxon>Nematoda</taxon>
        <taxon>Chromadorea</taxon>
        <taxon>Rhabditida</taxon>
        <taxon>Tylenchina</taxon>
        <taxon>Tylenchomorpha</taxon>
        <taxon>Aphelenchoidea</taxon>
        <taxon>Aphelenchoididae</taxon>
        <taxon>Bursaphelenchus</taxon>
    </lineage>
</organism>
<dbReference type="EC" id="3.1.1.29" evidence="1"/>
<proteinExistence type="predicted"/>
<evidence type="ECO:0000256" key="3">
    <source>
        <dbReference type="ARBA" id="ARBA00048707"/>
    </source>
</evidence>
<dbReference type="EMBL" id="CAJFDH010000004">
    <property type="protein sequence ID" value="CAD5218113.1"/>
    <property type="molecule type" value="Genomic_DNA"/>
</dbReference>
<keyword evidence="2" id="KW-0378">Hydrolase</keyword>
<evidence type="ECO:0000256" key="2">
    <source>
        <dbReference type="ARBA" id="ARBA00022801"/>
    </source>
</evidence>
<comment type="caution">
    <text evidence="4">The sequence shown here is derived from an EMBL/GenBank/DDBJ whole genome shotgun (WGS) entry which is preliminary data.</text>
</comment>
<keyword evidence="5" id="KW-1185">Reference proteome</keyword>
<dbReference type="OrthoDB" id="201213at2759"/>
<dbReference type="InterPro" id="IPR042237">
    <property type="entry name" value="PTRHD1"/>
</dbReference>
<evidence type="ECO:0000256" key="1">
    <source>
        <dbReference type="ARBA" id="ARBA00013260"/>
    </source>
</evidence>
<dbReference type="GO" id="GO:0004045">
    <property type="term" value="F:peptidyl-tRNA hydrolase activity"/>
    <property type="evidence" value="ECO:0007669"/>
    <property type="project" value="UniProtKB-EC"/>
</dbReference>
<sequence>MSDDQKEMGTLVMYILLRKDLQTSLKWPIGALCSQAAHAATACLWSFKDDPDVVSYMKDMDSMHKITLAVEDEDMLKSLAAKLESEKVQHKVWIEDNMPVCIAIKPQPRSPLKPLLSRLQLYK</sequence>
<accession>A0A811KS04</accession>
<dbReference type="Gene3D" id="3.40.1490.10">
    <property type="entry name" value="Bit1"/>
    <property type="match status" value="1"/>
</dbReference>
<dbReference type="SUPFAM" id="SSF102462">
    <property type="entry name" value="Peptidyl-tRNA hydrolase II"/>
    <property type="match status" value="1"/>
</dbReference>
<gene>
    <name evidence="4" type="ORF">BOKJ2_LOCUS7323</name>
</gene>
<comment type="catalytic activity">
    <reaction evidence="3">
        <text>an N-acyl-L-alpha-aminoacyl-tRNA + H2O = an N-acyl-L-amino acid + a tRNA + H(+)</text>
        <dbReference type="Rhea" id="RHEA:54448"/>
        <dbReference type="Rhea" id="RHEA-COMP:10123"/>
        <dbReference type="Rhea" id="RHEA-COMP:13883"/>
        <dbReference type="ChEBI" id="CHEBI:15377"/>
        <dbReference type="ChEBI" id="CHEBI:15378"/>
        <dbReference type="ChEBI" id="CHEBI:59874"/>
        <dbReference type="ChEBI" id="CHEBI:78442"/>
        <dbReference type="ChEBI" id="CHEBI:138191"/>
        <dbReference type="EC" id="3.1.1.29"/>
    </reaction>
</comment>
<name>A0A811KS04_9BILA</name>